<reference evidence="3" key="2">
    <citation type="submission" date="2013-09" db="EMBL/GenBank/DDBJ databases">
        <authorList>
            <person name="Wang G."/>
            <person name="Yang Y."/>
            <person name="Su Y."/>
        </authorList>
    </citation>
    <scope>NUCLEOTIDE SEQUENCE</scope>
    <source>
        <strain evidence="3">ATCC 39006</strain>
    </source>
</reference>
<reference evidence="3 4" key="1">
    <citation type="journal article" date="2013" name="Genome Announc.">
        <title>Draft genome sequence of Serratia sp. strain ATCC 39006, a model bacterium for analysis of the biosynthesis and regulation of prodigiosin, a carbapenem, and gas vesicles.</title>
        <authorList>
            <person name="Fineran P.C."/>
            <person name="Iglesias Cans M.C."/>
            <person name="Ramsay J.P."/>
            <person name="Wilf N.M."/>
            <person name="Cossyleon D."/>
            <person name="McNeil M.B."/>
            <person name="Williamson N.R."/>
            <person name="Monson R.E."/>
            <person name="Becher S.A."/>
            <person name="Stanton J.A."/>
            <person name="Brugger K."/>
            <person name="Brown S.D."/>
            <person name="Salmond G.P."/>
        </authorList>
    </citation>
    <scope>NUCLEOTIDE SEQUENCE [LARGE SCALE GENOMIC DNA]</scope>
    <source>
        <strain evidence="3">ATCC 39006</strain>
        <strain evidence="4">ATCC 39006 / SC 11482</strain>
    </source>
</reference>
<dbReference type="EMBL" id="CP025084">
    <property type="protein sequence ID" value="AUH05519.1"/>
    <property type="molecule type" value="Genomic_DNA"/>
</dbReference>
<name>A0A2I5T9G1_SERS3</name>
<dbReference type="KEGG" id="sera:Ser39006_016085"/>
<evidence type="ECO:0000313" key="5">
    <source>
        <dbReference type="Proteomes" id="UP000233778"/>
    </source>
</evidence>
<dbReference type="RefSeq" id="WP_021015532.1">
    <property type="nucleotide sequence ID" value="NZ_CP025084.1"/>
</dbReference>
<reference evidence="2 5" key="3">
    <citation type="submission" date="2017-11" db="EMBL/GenBank/DDBJ databases">
        <title>Complete genome sequence of Serratia sp. ATCC 39006 LacA.</title>
        <authorList>
            <person name="Hampton H.G."/>
            <person name="Jackson S.A."/>
            <person name="Jauregui R."/>
            <person name="Poulter G.T.M."/>
            <person name="Salmond G.P.C."/>
            <person name="Fineran P.C."/>
        </authorList>
    </citation>
    <scope>NUCLEOTIDE SEQUENCE [LARGE SCALE GENOMIC DNA]</scope>
    <source>
        <strain evidence="2 5">ATCC 39006</strain>
    </source>
</reference>
<dbReference type="InterPro" id="IPR036736">
    <property type="entry name" value="ACP-like_sf"/>
</dbReference>
<protein>
    <recommendedName>
        <fullName evidence="1">Carrier domain-containing protein</fullName>
    </recommendedName>
</protein>
<dbReference type="STRING" id="104623.Ser39006_02266"/>
<reference evidence="3" key="4">
    <citation type="submission" date="2017-11" db="EMBL/GenBank/DDBJ databases">
        <title>Complete genome sequence of Serratia sp. ATCC 39006.</title>
        <authorList>
            <person name="Hampton H.G."/>
            <person name="Jackson S.A."/>
            <person name="Jauregui R."/>
            <person name="Poulter G.T.M."/>
            <person name="Salmond G.P.C."/>
            <person name="Fineran P.C."/>
        </authorList>
    </citation>
    <scope>NUCLEOTIDE SEQUENCE</scope>
    <source>
        <strain evidence="3">ATCC 39006</strain>
    </source>
</reference>
<dbReference type="AlphaFoldDB" id="A0A2I5T9G1"/>
<dbReference type="Gene3D" id="1.10.1200.10">
    <property type="entry name" value="ACP-like"/>
    <property type="match status" value="1"/>
</dbReference>
<dbReference type="OrthoDB" id="6430087at2"/>
<evidence type="ECO:0000313" key="2">
    <source>
        <dbReference type="EMBL" id="AUH01199.1"/>
    </source>
</evidence>
<evidence type="ECO:0000313" key="4">
    <source>
        <dbReference type="Proteomes" id="UP000017700"/>
    </source>
</evidence>
<dbReference type="KEGG" id="serq:CWC46_16085"/>
<evidence type="ECO:0000313" key="3">
    <source>
        <dbReference type="EMBL" id="AUH05519.1"/>
    </source>
</evidence>
<sequence>MNLDEFISFINVKTGMSLLKEHVDIDLTNLSEWDSLTFVYMLMEIEKKNKLTLNVERILQCTTLHDIYQVVSDEVAESL</sequence>
<dbReference type="Proteomes" id="UP000017700">
    <property type="component" value="Chromosome"/>
</dbReference>
<dbReference type="InterPro" id="IPR009081">
    <property type="entry name" value="PP-bd_ACP"/>
</dbReference>
<dbReference type="Pfam" id="PF00550">
    <property type="entry name" value="PP-binding"/>
    <property type="match status" value="1"/>
</dbReference>
<proteinExistence type="predicted"/>
<keyword evidence="4" id="KW-1185">Reference proteome</keyword>
<organism evidence="3 4">
    <name type="scientific">Serratia sp. (strain ATCC 39006)</name>
    <name type="common">Prodigiosinella confusarubida</name>
    <dbReference type="NCBI Taxonomy" id="104623"/>
    <lineage>
        <taxon>Bacteria</taxon>
        <taxon>Pseudomonadati</taxon>
        <taxon>Pseudomonadota</taxon>
        <taxon>Gammaproteobacteria</taxon>
        <taxon>Enterobacterales</taxon>
        <taxon>Pectobacteriaceae</taxon>
        <taxon>Prodigiosinella</taxon>
    </lineage>
</organism>
<feature type="domain" description="Carrier" evidence="1">
    <location>
        <begin position="23"/>
        <end position="70"/>
    </location>
</feature>
<evidence type="ECO:0000259" key="1">
    <source>
        <dbReference type="Pfam" id="PF00550"/>
    </source>
</evidence>
<dbReference type="EMBL" id="CP025085">
    <property type="protein sequence ID" value="AUH01199.1"/>
    <property type="molecule type" value="Genomic_DNA"/>
</dbReference>
<dbReference type="Proteomes" id="UP000233778">
    <property type="component" value="Chromosome"/>
</dbReference>
<accession>A0A2I5T9G1</accession>
<gene>
    <name evidence="2" type="ORF">CWC46_16085</name>
    <name evidence="3" type="ORF">Ser39006_016085</name>
</gene>
<dbReference type="SUPFAM" id="SSF47336">
    <property type="entry name" value="ACP-like"/>
    <property type="match status" value="1"/>
</dbReference>